<dbReference type="PANTHER" id="PTHR47968">
    <property type="entry name" value="CENTROMERE PROTEIN E"/>
    <property type="match status" value="1"/>
</dbReference>
<dbReference type="InterPro" id="IPR027417">
    <property type="entry name" value="P-loop_NTPase"/>
</dbReference>
<dbReference type="PANTHER" id="PTHR47968:SF75">
    <property type="entry name" value="CENTROMERE-ASSOCIATED PROTEIN E"/>
    <property type="match status" value="1"/>
</dbReference>
<dbReference type="SUPFAM" id="SSF52540">
    <property type="entry name" value="P-loop containing nucleoside triphosphate hydrolases"/>
    <property type="match status" value="1"/>
</dbReference>
<proteinExistence type="inferred from homology"/>
<organism evidence="6 7">
    <name type="scientific">Penstemon smallii</name>
    <dbReference type="NCBI Taxonomy" id="265156"/>
    <lineage>
        <taxon>Eukaryota</taxon>
        <taxon>Viridiplantae</taxon>
        <taxon>Streptophyta</taxon>
        <taxon>Embryophyta</taxon>
        <taxon>Tracheophyta</taxon>
        <taxon>Spermatophyta</taxon>
        <taxon>Magnoliopsida</taxon>
        <taxon>eudicotyledons</taxon>
        <taxon>Gunneridae</taxon>
        <taxon>Pentapetalae</taxon>
        <taxon>asterids</taxon>
        <taxon>lamiids</taxon>
        <taxon>Lamiales</taxon>
        <taxon>Plantaginaceae</taxon>
        <taxon>Cheloneae</taxon>
        <taxon>Penstemon</taxon>
    </lineage>
</organism>
<comment type="caution">
    <text evidence="6">The sequence shown here is derived from an EMBL/GenBank/DDBJ whole genome shotgun (WGS) entry which is preliminary data.</text>
</comment>
<dbReference type="AlphaFoldDB" id="A0ABD3TC51"/>
<name>A0ABD3TC51_9LAMI</name>
<reference evidence="6 7" key="1">
    <citation type="submission" date="2024-12" db="EMBL/GenBank/DDBJ databases">
        <title>The unique morphological basis and parallel evolutionary history of personate flowers in Penstemon.</title>
        <authorList>
            <person name="Depatie T.H."/>
            <person name="Wessinger C.A."/>
        </authorList>
    </citation>
    <scope>NUCLEOTIDE SEQUENCE [LARGE SCALE GENOMIC DNA]</scope>
    <source>
        <strain evidence="6">WTNN_2</strain>
        <tissue evidence="6">Leaf</tissue>
    </source>
</reference>
<dbReference type="PROSITE" id="PS50067">
    <property type="entry name" value="KINESIN_MOTOR_2"/>
    <property type="match status" value="1"/>
</dbReference>
<dbReference type="SMART" id="SM00129">
    <property type="entry name" value="KISc"/>
    <property type="match status" value="1"/>
</dbReference>
<dbReference type="InterPro" id="IPR036961">
    <property type="entry name" value="Kinesin_motor_dom_sf"/>
</dbReference>
<evidence type="ECO:0000259" key="5">
    <source>
        <dbReference type="PROSITE" id="PS50067"/>
    </source>
</evidence>
<dbReference type="Proteomes" id="UP001634393">
    <property type="component" value="Unassembled WGS sequence"/>
</dbReference>
<evidence type="ECO:0000313" key="6">
    <source>
        <dbReference type="EMBL" id="KAL3834166.1"/>
    </source>
</evidence>
<keyword evidence="1 4" id="KW-0175">Coiled coil</keyword>
<comment type="caution">
    <text evidence="3">Lacks conserved residue(s) required for the propagation of feature annotation.</text>
</comment>
<dbReference type="EMBL" id="JBJXBP010000004">
    <property type="protein sequence ID" value="KAL3834166.1"/>
    <property type="molecule type" value="Genomic_DNA"/>
</dbReference>
<gene>
    <name evidence="6" type="ORF">ACJIZ3_008902</name>
</gene>
<sequence length="577" mass="66065">MPVALVKRIDHFFPLSGKSIDASLKREIIVDGLREEIVTSAEQVLELMACGESLGETNMNVYSSKSHTIFRMEGTHINKILRTLGTVINKLSEGIKSHRKHVPYRESKLTRILQPAIDGNANTAIICNITLAQKHVDETKSSLQFASRALRIKNYPRVNEAKRRNIWCSRNLAREKLKERTIWDIQIDYLARKLIEVDFVVDEKCSDCGAHNNTAISHPDKNSSLRESDDILLIKQLHTDELHASHSELSTLKEEVSILQTSMEESKFHGQKLKTSLKTLLEEKELLMEHKKVKVIVFEMEATISSLEDQLTTKNEGKHEAIFRAEILATNLHALCDELNTSHSELTRFVNNLFKYTLAISSLEEFKFHGQKLGTSLKTLSEEKEELLMEEHKKVKVVVFEMEATITSLEDQLAMKNEENHEAISRAEILDSDLQTLCEELHASHLELSTLEDEVSILKLETSLKTLSEGKEELLMLKVLAFEMEATIASLEDQVAMKNEEKHEAISRAEILDSDLQTYINSQEWVLKKPQLQAPQLPWLLLKIKEDQHTKARKWTHLMKPHYSTKRSILLEMSHCL</sequence>
<evidence type="ECO:0000256" key="2">
    <source>
        <dbReference type="ARBA" id="ARBA00023175"/>
    </source>
</evidence>
<dbReference type="InterPro" id="IPR027640">
    <property type="entry name" value="Kinesin-like_fam"/>
</dbReference>
<comment type="similarity">
    <text evidence="3">Belongs to the TRAFAC class myosin-kinesin ATPase superfamily. Kinesin family.</text>
</comment>
<accession>A0ABD3TC51</accession>
<feature type="coiled-coil region" evidence="4">
    <location>
        <begin position="399"/>
        <end position="426"/>
    </location>
</feature>
<keyword evidence="7" id="KW-1185">Reference proteome</keyword>
<dbReference type="Pfam" id="PF00225">
    <property type="entry name" value="Kinesin"/>
    <property type="match status" value="1"/>
</dbReference>
<keyword evidence="2" id="KW-0505">Motor protein</keyword>
<evidence type="ECO:0000256" key="1">
    <source>
        <dbReference type="ARBA" id="ARBA00023054"/>
    </source>
</evidence>
<dbReference type="PRINTS" id="PR00380">
    <property type="entry name" value="KINESINHEAVY"/>
</dbReference>
<feature type="domain" description="Kinesin motor" evidence="5">
    <location>
        <begin position="1"/>
        <end position="152"/>
    </location>
</feature>
<feature type="coiled-coil region" evidence="4">
    <location>
        <begin position="481"/>
        <end position="508"/>
    </location>
</feature>
<dbReference type="Gene3D" id="3.40.850.10">
    <property type="entry name" value="Kinesin motor domain"/>
    <property type="match status" value="2"/>
</dbReference>
<protein>
    <recommendedName>
        <fullName evidence="5">Kinesin motor domain-containing protein</fullName>
    </recommendedName>
</protein>
<dbReference type="InterPro" id="IPR001752">
    <property type="entry name" value="Kinesin_motor_dom"/>
</dbReference>
<evidence type="ECO:0000313" key="7">
    <source>
        <dbReference type="Proteomes" id="UP001634393"/>
    </source>
</evidence>
<evidence type="ECO:0000256" key="3">
    <source>
        <dbReference type="PROSITE-ProRule" id="PRU00283"/>
    </source>
</evidence>
<evidence type="ECO:0000256" key="4">
    <source>
        <dbReference type="SAM" id="Coils"/>
    </source>
</evidence>